<gene>
    <name evidence="2" type="ORF">GCM10022377_17940</name>
</gene>
<protein>
    <submittedName>
        <fullName evidence="2">Uncharacterized protein</fullName>
    </submittedName>
</protein>
<dbReference type="EMBL" id="BAABCJ010000002">
    <property type="protein sequence ID" value="GAA3704705.1"/>
    <property type="molecule type" value="Genomic_DNA"/>
</dbReference>
<feature type="region of interest" description="Disordered" evidence="1">
    <location>
        <begin position="1"/>
        <end position="30"/>
    </location>
</feature>
<organism evidence="2 3">
    <name type="scientific">Zhihengliuella alba</name>
    <dbReference type="NCBI Taxonomy" id="547018"/>
    <lineage>
        <taxon>Bacteria</taxon>
        <taxon>Bacillati</taxon>
        <taxon>Actinomycetota</taxon>
        <taxon>Actinomycetes</taxon>
        <taxon>Micrococcales</taxon>
        <taxon>Micrococcaceae</taxon>
        <taxon>Zhihengliuella</taxon>
    </lineage>
</organism>
<evidence type="ECO:0000313" key="2">
    <source>
        <dbReference type="EMBL" id="GAA3704705.1"/>
    </source>
</evidence>
<evidence type="ECO:0000256" key="1">
    <source>
        <dbReference type="SAM" id="MobiDB-lite"/>
    </source>
</evidence>
<comment type="caution">
    <text evidence="2">The sequence shown here is derived from an EMBL/GenBank/DDBJ whole genome shotgun (WGS) entry which is preliminary data.</text>
</comment>
<reference evidence="3" key="1">
    <citation type="journal article" date="2019" name="Int. J. Syst. Evol. Microbiol.">
        <title>The Global Catalogue of Microorganisms (GCM) 10K type strain sequencing project: providing services to taxonomists for standard genome sequencing and annotation.</title>
        <authorList>
            <consortium name="The Broad Institute Genomics Platform"/>
            <consortium name="The Broad Institute Genome Sequencing Center for Infectious Disease"/>
            <person name="Wu L."/>
            <person name="Ma J."/>
        </authorList>
    </citation>
    <scope>NUCLEOTIDE SEQUENCE [LARGE SCALE GENOMIC DNA]</scope>
    <source>
        <strain evidence="3">JCM 16961</strain>
    </source>
</reference>
<proteinExistence type="predicted"/>
<name>A0ABP7DHM7_9MICC</name>
<evidence type="ECO:0000313" key="3">
    <source>
        <dbReference type="Proteomes" id="UP001501536"/>
    </source>
</evidence>
<dbReference type="Proteomes" id="UP001501536">
    <property type="component" value="Unassembled WGS sequence"/>
</dbReference>
<feature type="compositionally biased region" description="Low complexity" evidence="1">
    <location>
        <begin position="1"/>
        <end position="17"/>
    </location>
</feature>
<sequence length="133" mass="13396">MPSAGAPCPPECAAESGAGSGAVGPHAVRAREPITSATATAAARAGAREPLRWALRDGALLLFTGGTGRAEDGRTKDGFCSAGRWTARAGAVWDMVVLSSEVVVGRRGRAAGAVAGQVVRRRIGGTGERPTSD</sequence>
<keyword evidence="3" id="KW-1185">Reference proteome</keyword>
<accession>A0ABP7DHM7</accession>